<dbReference type="InterPro" id="IPR002524">
    <property type="entry name" value="Cation_efflux"/>
</dbReference>
<keyword evidence="2" id="KW-0813">Transport</keyword>
<keyword evidence="4 7" id="KW-0812">Transmembrane</keyword>
<evidence type="ECO:0000256" key="2">
    <source>
        <dbReference type="ARBA" id="ARBA00022448"/>
    </source>
</evidence>
<dbReference type="InterPro" id="IPR058533">
    <property type="entry name" value="Cation_efflux_TM"/>
</dbReference>
<dbReference type="InterPro" id="IPR050291">
    <property type="entry name" value="CDF_Transporter"/>
</dbReference>
<dbReference type="GO" id="GO:0006882">
    <property type="term" value="P:intracellular zinc ion homeostasis"/>
    <property type="evidence" value="ECO:0007669"/>
    <property type="project" value="TreeGrafter"/>
</dbReference>
<dbReference type="AlphaFoldDB" id="A0A8J7W655"/>
<comment type="subcellular location">
    <subcellularLocation>
        <location evidence="1">Cell membrane</location>
        <topology evidence="1">Multi-pass membrane protein</topology>
    </subcellularLocation>
</comment>
<dbReference type="OrthoDB" id="8907at2157"/>
<keyword evidence="11" id="KW-1185">Reference proteome</keyword>
<dbReference type="InterPro" id="IPR027469">
    <property type="entry name" value="Cation_efflux_TMD_sf"/>
</dbReference>
<evidence type="ECO:0000256" key="6">
    <source>
        <dbReference type="ARBA" id="ARBA00023136"/>
    </source>
</evidence>
<protein>
    <submittedName>
        <fullName evidence="10">Cation transporter</fullName>
    </submittedName>
</protein>
<dbReference type="SUPFAM" id="SSF161111">
    <property type="entry name" value="Cation efflux protein transmembrane domain-like"/>
    <property type="match status" value="1"/>
</dbReference>
<dbReference type="Gene3D" id="1.20.1510.10">
    <property type="entry name" value="Cation efflux protein transmembrane domain"/>
    <property type="match status" value="1"/>
</dbReference>
<comment type="caution">
    <text evidence="10">The sequence shown here is derived from an EMBL/GenBank/DDBJ whole genome shotgun (WGS) entry which is preliminary data.</text>
</comment>
<dbReference type="Proteomes" id="UP000730161">
    <property type="component" value="Unassembled WGS sequence"/>
</dbReference>
<dbReference type="InterPro" id="IPR027470">
    <property type="entry name" value="Cation_efflux_CTD"/>
</dbReference>
<evidence type="ECO:0000256" key="1">
    <source>
        <dbReference type="ARBA" id="ARBA00004651"/>
    </source>
</evidence>
<feature type="transmembrane region" description="Helical" evidence="7">
    <location>
        <begin position="121"/>
        <end position="139"/>
    </location>
</feature>
<feature type="transmembrane region" description="Helical" evidence="7">
    <location>
        <begin position="170"/>
        <end position="200"/>
    </location>
</feature>
<evidence type="ECO:0000259" key="9">
    <source>
        <dbReference type="Pfam" id="PF16916"/>
    </source>
</evidence>
<dbReference type="EMBL" id="JWHL01000008">
    <property type="protein sequence ID" value="MBR1369079.1"/>
    <property type="molecule type" value="Genomic_DNA"/>
</dbReference>
<evidence type="ECO:0000313" key="11">
    <source>
        <dbReference type="Proteomes" id="UP000730161"/>
    </source>
</evidence>
<dbReference type="FunFam" id="3.30.70.1350:FF:000002">
    <property type="entry name" value="Ferrous-iron efflux pump FieF"/>
    <property type="match status" value="1"/>
</dbReference>
<gene>
    <name evidence="10" type="ORF">RJ53_06025</name>
</gene>
<dbReference type="GO" id="GO:0015093">
    <property type="term" value="F:ferrous iron transmembrane transporter activity"/>
    <property type="evidence" value="ECO:0007669"/>
    <property type="project" value="TreeGrafter"/>
</dbReference>
<reference evidence="10" key="1">
    <citation type="submission" date="2014-12" db="EMBL/GenBank/DDBJ databases">
        <authorList>
            <person name="Huang H.-H."/>
            <person name="Chen S.-C."/>
            <person name="Lai M.-C."/>
        </authorList>
    </citation>
    <scope>NUCLEOTIDE SEQUENCE</scope>
    <source>
        <strain evidence="10">K1F9705b</strain>
    </source>
</reference>
<dbReference type="GO" id="GO:0015341">
    <property type="term" value="F:zinc efflux antiporter activity"/>
    <property type="evidence" value="ECO:0007669"/>
    <property type="project" value="TreeGrafter"/>
</dbReference>
<keyword evidence="3" id="KW-1003">Cell membrane</keyword>
<evidence type="ECO:0000256" key="7">
    <source>
        <dbReference type="SAM" id="Phobius"/>
    </source>
</evidence>
<dbReference type="GO" id="GO:0015086">
    <property type="term" value="F:cadmium ion transmembrane transporter activity"/>
    <property type="evidence" value="ECO:0007669"/>
    <property type="project" value="TreeGrafter"/>
</dbReference>
<dbReference type="NCBIfam" id="TIGR01297">
    <property type="entry name" value="CDF"/>
    <property type="match status" value="1"/>
</dbReference>
<dbReference type="PANTHER" id="PTHR43840">
    <property type="entry name" value="MITOCHONDRIAL METAL TRANSPORTER 1-RELATED"/>
    <property type="match status" value="1"/>
</dbReference>
<dbReference type="PANTHER" id="PTHR43840:SF15">
    <property type="entry name" value="MITOCHONDRIAL METAL TRANSPORTER 1-RELATED"/>
    <property type="match status" value="1"/>
</dbReference>
<feature type="transmembrane region" description="Helical" evidence="7">
    <location>
        <begin position="86"/>
        <end position="109"/>
    </location>
</feature>
<proteinExistence type="predicted"/>
<dbReference type="InterPro" id="IPR036837">
    <property type="entry name" value="Cation_efflux_CTD_sf"/>
</dbReference>
<evidence type="ECO:0000256" key="4">
    <source>
        <dbReference type="ARBA" id="ARBA00022692"/>
    </source>
</evidence>
<name>A0A8J7W655_9EURY</name>
<dbReference type="SUPFAM" id="SSF160240">
    <property type="entry name" value="Cation efflux protein cytoplasmic domain-like"/>
    <property type="match status" value="1"/>
</dbReference>
<dbReference type="GO" id="GO:0005886">
    <property type="term" value="C:plasma membrane"/>
    <property type="evidence" value="ECO:0007669"/>
    <property type="project" value="UniProtKB-SubCell"/>
</dbReference>
<dbReference type="RefSeq" id="WP_211530758.1">
    <property type="nucleotide sequence ID" value="NZ_JWHL01000008.1"/>
</dbReference>
<evidence type="ECO:0000256" key="5">
    <source>
        <dbReference type="ARBA" id="ARBA00022989"/>
    </source>
</evidence>
<feature type="domain" description="Cation efflux protein cytoplasmic" evidence="9">
    <location>
        <begin position="219"/>
        <end position="297"/>
    </location>
</feature>
<organism evidence="10 11">
    <name type="scientific">Methanocalculus chunghsingensis</name>
    <dbReference type="NCBI Taxonomy" id="156457"/>
    <lineage>
        <taxon>Archaea</taxon>
        <taxon>Methanobacteriati</taxon>
        <taxon>Methanobacteriota</taxon>
        <taxon>Stenosarchaea group</taxon>
        <taxon>Methanomicrobia</taxon>
        <taxon>Methanomicrobiales</taxon>
        <taxon>Methanocalculaceae</taxon>
        <taxon>Methanocalculus</taxon>
    </lineage>
</organism>
<evidence type="ECO:0000256" key="3">
    <source>
        <dbReference type="ARBA" id="ARBA00022475"/>
    </source>
</evidence>
<keyword evidence="6 7" id="KW-0472">Membrane</keyword>
<feature type="domain" description="Cation efflux protein transmembrane" evidence="8">
    <location>
        <begin position="19"/>
        <end position="215"/>
    </location>
</feature>
<evidence type="ECO:0000259" key="8">
    <source>
        <dbReference type="Pfam" id="PF01545"/>
    </source>
</evidence>
<keyword evidence="5 7" id="KW-1133">Transmembrane helix</keyword>
<feature type="transmembrane region" description="Helical" evidence="7">
    <location>
        <begin position="16"/>
        <end position="38"/>
    </location>
</feature>
<dbReference type="Pfam" id="PF01545">
    <property type="entry name" value="Cation_efflux"/>
    <property type="match status" value="1"/>
</dbReference>
<evidence type="ECO:0000313" key="10">
    <source>
        <dbReference type="EMBL" id="MBR1369079.1"/>
    </source>
</evidence>
<sequence length="314" mass="34239">MSPSPPHDDSSREKTGIALVAVFSNTFLVILKLAIGFFTGSVAIISDAVHSATDIIASSIAYFAVRKSARPPDDQHSFGHGKYESLSGLIEAVLILSVAGYIIYEAAGALIAGESTLNPDLIGLGLVAVGVSALANIIISHRMMEIARRTESIALESDAWHLRTDVYTSVGVFAGLILIHFTGILLLDAVIAIGVGLVIIRTGVELVRKALAQILDTRLPEEDVARIEEILKEHCTRYVNFHGLRTRRSGPDRFIEFHVMFDQDILLSTAHDLADHLEADLKTEFPKSHVTIHMEPCHEKCDECGVLLCPARRE</sequence>
<accession>A0A8J7W655</accession>
<dbReference type="Pfam" id="PF16916">
    <property type="entry name" value="ZT_dimer"/>
    <property type="match status" value="1"/>
</dbReference>
<dbReference type="Gene3D" id="3.30.70.1350">
    <property type="entry name" value="Cation efflux protein, cytoplasmic domain"/>
    <property type="match status" value="1"/>
</dbReference>